<dbReference type="Proteomes" id="UP001603857">
    <property type="component" value="Unassembled WGS sequence"/>
</dbReference>
<proteinExistence type="predicted"/>
<protein>
    <submittedName>
        <fullName evidence="1">Uncharacterized protein</fullName>
    </submittedName>
</protein>
<sequence>MIHFVEFAPSPVIPHKKVSHPPRLETIPEEDPQQYHQQILFQLAIAFKFFFSTTVSKPNEMNMIRSHVQ</sequence>
<comment type="caution">
    <text evidence="1">The sequence shown here is derived from an EMBL/GenBank/DDBJ whole genome shotgun (WGS) entry which is preliminary data.</text>
</comment>
<evidence type="ECO:0000313" key="2">
    <source>
        <dbReference type="Proteomes" id="UP001603857"/>
    </source>
</evidence>
<dbReference type="EMBL" id="JBGMDY010000002">
    <property type="protein sequence ID" value="KAL2345054.1"/>
    <property type="molecule type" value="Genomic_DNA"/>
</dbReference>
<name>A0ABD1NAA6_9FABA</name>
<organism evidence="1 2">
    <name type="scientific">Flemingia macrophylla</name>
    <dbReference type="NCBI Taxonomy" id="520843"/>
    <lineage>
        <taxon>Eukaryota</taxon>
        <taxon>Viridiplantae</taxon>
        <taxon>Streptophyta</taxon>
        <taxon>Embryophyta</taxon>
        <taxon>Tracheophyta</taxon>
        <taxon>Spermatophyta</taxon>
        <taxon>Magnoliopsida</taxon>
        <taxon>eudicotyledons</taxon>
        <taxon>Gunneridae</taxon>
        <taxon>Pentapetalae</taxon>
        <taxon>rosids</taxon>
        <taxon>fabids</taxon>
        <taxon>Fabales</taxon>
        <taxon>Fabaceae</taxon>
        <taxon>Papilionoideae</taxon>
        <taxon>50 kb inversion clade</taxon>
        <taxon>NPAAA clade</taxon>
        <taxon>indigoferoid/millettioid clade</taxon>
        <taxon>Phaseoleae</taxon>
        <taxon>Flemingia</taxon>
    </lineage>
</organism>
<evidence type="ECO:0000313" key="1">
    <source>
        <dbReference type="EMBL" id="KAL2345054.1"/>
    </source>
</evidence>
<dbReference type="AlphaFoldDB" id="A0ABD1NAA6"/>
<gene>
    <name evidence="1" type="ORF">Fmac_006339</name>
</gene>
<reference evidence="1 2" key="1">
    <citation type="submission" date="2024-08" db="EMBL/GenBank/DDBJ databases">
        <title>Insights into the chromosomal genome structure of Flemingia macrophylla.</title>
        <authorList>
            <person name="Ding Y."/>
            <person name="Zhao Y."/>
            <person name="Bi W."/>
            <person name="Wu M."/>
            <person name="Zhao G."/>
            <person name="Gong Y."/>
            <person name="Li W."/>
            <person name="Zhang P."/>
        </authorList>
    </citation>
    <scope>NUCLEOTIDE SEQUENCE [LARGE SCALE GENOMIC DNA]</scope>
    <source>
        <strain evidence="1">DYQJB</strain>
        <tissue evidence="1">Leaf</tissue>
    </source>
</reference>
<accession>A0ABD1NAA6</accession>
<keyword evidence="2" id="KW-1185">Reference proteome</keyword>